<dbReference type="EMBL" id="JALBCA010000019">
    <property type="protein sequence ID" value="KAI2390174.1"/>
    <property type="molecule type" value="Genomic_DNA"/>
</dbReference>
<reference evidence="1" key="1">
    <citation type="journal article" date="2022" name="bioRxiv">
        <title>Population genetic analysis of Ophidiomyces ophidiicola, the causative agent of snake fungal disease, indicates recent introductions to the USA.</title>
        <authorList>
            <person name="Ladner J.T."/>
            <person name="Palmer J.M."/>
            <person name="Ettinger C.L."/>
            <person name="Stajich J.E."/>
            <person name="Farrell T.M."/>
            <person name="Glorioso B.M."/>
            <person name="Lawson B."/>
            <person name="Price S.J."/>
            <person name="Stengle A.G."/>
            <person name="Grear D.A."/>
            <person name="Lorch J.M."/>
        </authorList>
    </citation>
    <scope>NUCLEOTIDE SEQUENCE</scope>
    <source>
        <strain evidence="1">NWHC 24266-5</strain>
    </source>
</reference>
<sequence length="267" mass="29465">MSGYNGRRGPNFSQYLNDLNAVPSLFDQTAQQDHELYDVSADLALFTNAEFLDYDSKGDMSDRAPVAFADAPAAHADAASAQSMNYLDMLSDFSIPSYQYPPPPMVPVSAPAYSIAPPVQPISKPVTSLSPGPVDSSLVQPAQPRIQPNNGAKRKQDSPILDESARLAQEEDKRRRNTAASARFRVKKKEREKTLERTVKDVTSKNTALEARVSELELENRWLKNLITEKNGTFLSDNEISSLLNKFQESKDVQGVKTESSELPSSV</sequence>
<accession>A0ACB8V148</accession>
<organism evidence="1">
    <name type="scientific">Ophidiomyces ophidiicola</name>
    <dbReference type="NCBI Taxonomy" id="1387563"/>
    <lineage>
        <taxon>Eukaryota</taxon>
        <taxon>Fungi</taxon>
        <taxon>Dikarya</taxon>
        <taxon>Ascomycota</taxon>
        <taxon>Pezizomycotina</taxon>
        <taxon>Eurotiomycetes</taxon>
        <taxon>Eurotiomycetidae</taxon>
        <taxon>Onygenales</taxon>
        <taxon>Onygenaceae</taxon>
        <taxon>Ophidiomyces</taxon>
    </lineage>
</organism>
<evidence type="ECO:0000313" key="1">
    <source>
        <dbReference type="EMBL" id="KAI2390174.1"/>
    </source>
</evidence>
<protein>
    <submittedName>
        <fullName evidence="1">Uncharacterized protein</fullName>
    </submittedName>
</protein>
<gene>
    <name evidence="1" type="ORF">LOY88_001774</name>
</gene>
<proteinExistence type="predicted"/>
<name>A0ACB8V148_9EURO</name>
<comment type="caution">
    <text evidence="1">The sequence shown here is derived from an EMBL/GenBank/DDBJ whole genome shotgun (WGS) entry which is preliminary data.</text>
</comment>